<dbReference type="PROSITE" id="PS50931">
    <property type="entry name" value="HTH_LYSR"/>
    <property type="match status" value="1"/>
</dbReference>
<evidence type="ECO:0000256" key="3">
    <source>
        <dbReference type="ARBA" id="ARBA00023125"/>
    </source>
</evidence>
<comment type="similarity">
    <text evidence="1">Belongs to the LysR transcriptional regulatory family.</text>
</comment>
<dbReference type="InterPro" id="IPR000847">
    <property type="entry name" value="LysR_HTH_N"/>
</dbReference>
<dbReference type="GO" id="GO:0005829">
    <property type="term" value="C:cytosol"/>
    <property type="evidence" value="ECO:0007669"/>
    <property type="project" value="TreeGrafter"/>
</dbReference>
<keyword evidence="2" id="KW-0805">Transcription regulation</keyword>
<dbReference type="Pfam" id="PF00126">
    <property type="entry name" value="HTH_1"/>
    <property type="match status" value="1"/>
</dbReference>
<dbReference type="Proteomes" id="UP000824214">
    <property type="component" value="Unassembled WGS sequence"/>
</dbReference>
<gene>
    <name evidence="6" type="ORF">H9942_08570</name>
</gene>
<protein>
    <submittedName>
        <fullName evidence="6">LysR family transcriptional regulator</fullName>
    </submittedName>
</protein>
<dbReference type="GO" id="GO:0003700">
    <property type="term" value="F:DNA-binding transcription factor activity"/>
    <property type="evidence" value="ECO:0007669"/>
    <property type="project" value="InterPro"/>
</dbReference>
<name>A0A9D2RZ27_9FIRM</name>
<dbReference type="AlphaFoldDB" id="A0A9D2RZ27"/>
<evidence type="ECO:0000259" key="5">
    <source>
        <dbReference type="PROSITE" id="PS50931"/>
    </source>
</evidence>
<dbReference type="SUPFAM" id="SSF53850">
    <property type="entry name" value="Periplasmic binding protein-like II"/>
    <property type="match status" value="1"/>
</dbReference>
<dbReference type="Pfam" id="PF03466">
    <property type="entry name" value="LysR_substrate"/>
    <property type="match status" value="1"/>
</dbReference>
<dbReference type="InterPro" id="IPR036390">
    <property type="entry name" value="WH_DNA-bd_sf"/>
</dbReference>
<keyword evidence="4" id="KW-0804">Transcription</keyword>
<evidence type="ECO:0000256" key="1">
    <source>
        <dbReference type="ARBA" id="ARBA00009437"/>
    </source>
</evidence>
<evidence type="ECO:0000313" key="6">
    <source>
        <dbReference type="EMBL" id="HJB38103.1"/>
    </source>
</evidence>
<dbReference type="SUPFAM" id="SSF46785">
    <property type="entry name" value="Winged helix' DNA-binding domain"/>
    <property type="match status" value="1"/>
</dbReference>
<comment type="caution">
    <text evidence="6">The sequence shown here is derived from an EMBL/GenBank/DDBJ whole genome shotgun (WGS) entry which is preliminary data.</text>
</comment>
<feature type="domain" description="HTH lysR-type" evidence="5">
    <location>
        <begin position="16"/>
        <end position="73"/>
    </location>
</feature>
<dbReference type="PANTHER" id="PTHR30419">
    <property type="entry name" value="HTH-TYPE TRANSCRIPTIONAL REGULATOR YBHD"/>
    <property type="match status" value="1"/>
</dbReference>
<dbReference type="GO" id="GO:0003677">
    <property type="term" value="F:DNA binding"/>
    <property type="evidence" value="ECO:0007669"/>
    <property type="project" value="UniProtKB-KW"/>
</dbReference>
<dbReference type="InterPro" id="IPR005119">
    <property type="entry name" value="LysR_subst-bd"/>
</dbReference>
<evidence type="ECO:0000256" key="2">
    <source>
        <dbReference type="ARBA" id="ARBA00023015"/>
    </source>
</evidence>
<dbReference type="InterPro" id="IPR050950">
    <property type="entry name" value="HTH-type_LysR_regulators"/>
</dbReference>
<dbReference type="EMBL" id="DWXZ01000183">
    <property type="protein sequence ID" value="HJB38103.1"/>
    <property type="molecule type" value="Genomic_DNA"/>
</dbReference>
<keyword evidence="3" id="KW-0238">DNA-binding</keyword>
<evidence type="ECO:0000313" key="7">
    <source>
        <dbReference type="Proteomes" id="UP000824214"/>
    </source>
</evidence>
<proteinExistence type="inferred from homology"/>
<dbReference type="PRINTS" id="PR00039">
    <property type="entry name" value="HTHLYSR"/>
</dbReference>
<dbReference type="InterPro" id="IPR036388">
    <property type="entry name" value="WH-like_DNA-bd_sf"/>
</dbReference>
<dbReference type="Gene3D" id="1.10.10.10">
    <property type="entry name" value="Winged helix-like DNA-binding domain superfamily/Winged helix DNA-binding domain"/>
    <property type="match status" value="1"/>
</dbReference>
<reference evidence="6" key="1">
    <citation type="journal article" date="2021" name="PeerJ">
        <title>Extensive microbial diversity within the chicken gut microbiome revealed by metagenomics and culture.</title>
        <authorList>
            <person name="Gilroy R."/>
            <person name="Ravi A."/>
            <person name="Getino M."/>
            <person name="Pursley I."/>
            <person name="Horton D.L."/>
            <person name="Alikhan N.F."/>
            <person name="Baker D."/>
            <person name="Gharbi K."/>
            <person name="Hall N."/>
            <person name="Watson M."/>
            <person name="Adriaenssens E.M."/>
            <person name="Foster-Nyarko E."/>
            <person name="Jarju S."/>
            <person name="Secka A."/>
            <person name="Antonio M."/>
            <person name="Oren A."/>
            <person name="Chaudhuri R.R."/>
            <person name="La Ragione R."/>
            <person name="Hildebrand F."/>
            <person name="Pallen M.J."/>
        </authorList>
    </citation>
    <scope>NUCLEOTIDE SEQUENCE</scope>
    <source>
        <strain evidence="6">ChiBcolR8-3208</strain>
    </source>
</reference>
<dbReference type="Gene3D" id="3.40.190.290">
    <property type="match status" value="1"/>
</dbReference>
<evidence type="ECO:0000256" key="4">
    <source>
        <dbReference type="ARBA" id="ARBA00023163"/>
    </source>
</evidence>
<reference evidence="6" key="2">
    <citation type="submission" date="2021-04" db="EMBL/GenBank/DDBJ databases">
        <authorList>
            <person name="Gilroy R."/>
        </authorList>
    </citation>
    <scope>NUCLEOTIDE SEQUENCE</scope>
    <source>
        <strain evidence="6">ChiBcolR8-3208</strain>
    </source>
</reference>
<dbReference type="CDD" id="cd05466">
    <property type="entry name" value="PBP2_LTTR_substrate"/>
    <property type="match status" value="1"/>
</dbReference>
<accession>A0A9D2RZ27</accession>
<organism evidence="6 7">
    <name type="scientific">Candidatus Acutalibacter ornithocaccae</name>
    <dbReference type="NCBI Taxonomy" id="2838416"/>
    <lineage>
        <taxon>Bacteria</taxon>
        <taxon>Bacillati</taxon>
        <taxon>Bacillota</taxon>
        <taxon>Clostridia</taxon>
        <taxon>Eubacteriales</taxon>
        <taxon>Acutalibacteraceae</taxon>
        <taxon>Acutalibacter</taxon>
    </lineage>
</organism>
<sequence length="312" mass="35978">MQRAASTLRRKGGITRRLERLPIFIDLYETRSYTKTAQKNYVSQASVTQLVNSLEEEFGVKLFDRSTLPIQATAAGKQLYHDAKILLRQYIQLKEVLPRLEQEGASQIRLCYTSQIDLQILLPFVRQFKAAHPAVAFQVELCPFRDASQMLWAGKCDGAIGIDFEPEFTQGMETLVLYEGEYQALVPQGHPLFQREVLSREELYQYPLVMLSPEVLGRSYDGMIRHAQLDGYYPHIQQTANDLASELFVMLTENLIGFVPDNYFPEEYRGQLRRIPIENGHHQFRLELKYLPGENPAVPLFVKELSNYLKNQ</sequence>